<evidence type="ECO:0000256" key="5">
    <source>
        <dbReference type="ARBA" id="ARBA00022989"/>
    </source>
</evidence>
<evidence type="ECO:0000256" key="2">
    <source>
        <dbReference type="ARBA" id="ARBA00022448"/>
    </source>
</evidence>
<feature type="transmembrane region" description="Helical" evidence="7">
    <location>
        <begin position="177"/>
        <end position="195"/>
    </location>
</feature>
<dbReference type="GO" id="GO:0015212">
    <property type="term" value="F:cytidine transmembrane transporter activity"/>
    <property type="evidence" value="ECO:0007669"/>
    <property type="project" value="TreeGrafter"/>
</dbReference>
<keyword evidence="4 7" id="KW-0812">Transmembrane</keyword>
<feature type="transmembrane region" description="Helical" evidence="7">
    <location>
        <begin position="153"/>
        <end position="171"/>
    </location>
</feature>
<accession>A0A1U6IMB5</accession>
<feature type="transmembrane region" description="Helical" evidence="7">
    <location>
        <begin position="312"/>
        <end position="338"/>
    </location>
</feature>
<dbReference type="EMBL" id="FVZE01000009">
    <property type="protein sequence ID" value="SLK09124.1"/>
    <property type="molecule type" value="Genomic_DNA"/>
</dbReference>
<protein>
    <submittedName>
        <fullName evidence="8">Nucleoside transporter</fullName>
    </submittedName>
</protein>
<dbReference type="AlphaFoldDB" id="A0A1U6IMB5"/>
<feature type="transmembrane region" description="Helical" evidence="7">
    <location>
        <begin position="20"/>
        <end position="49"/>
    </location>
</feature>
<evidence type="ECO:0000256" key="4">
    <source>
        <dbReference type="ARBA" id="ARBA00022692"/>
    </source>
</evidence>
<dbReference type="Gene3D" id="1.20.1250.20">
    <property type="entry name" value="MFS general substrate transporter like domains"/>
    <property type="match status" value="2"/>
</dbReference>
<keyword evidence="2" id="KW-0813">Transport</keyword>
<dbReference type="InterPro" id="IPR004740">
    <property type="entry name" value="Nuc_H_symport"/>
</dbReference>
<organism evidence="8 9">
    <name type="scientific">Novosphingobium mathurense</name>
    <dbReference type="NCBI Taxonomy" id="428990"/>
    <lineage>
        <taxon>Bacteria</taxon>
        <taxon>Pseudomonadati</taxon>
        <taxon>Pseudomonadota</taxon>
        <taxon>Alphaproteobacteria</taxon>
        <taxon>Sphingomonadales</taxon>
        <taxon>Sphingomonadaceae</taxon>
        <taxon>Novosphingobium</taxon>
    </lineage>
</organism>
<feature type="transmembrane region" description="Helical" evidence="7">
    <location>
        <begin position="350"/>
        <end position="372"/>
    </location>
</feature>
<sequence length="420" mass="43887">MSAIVEDNDRTGSVLQGPVLAIAAPLSMLIFLEFFIFGAWFATLGLVLATHGLDGIIASAYLLSALAAILSPLLLGAIGDRYLPPRTVLAIAHLAGSAFMALVPAAVNAGNGNLTLVLIFAYMLCFQPTLGLVNAYSLTVLGQRQSIFPYIRFFGLIGWVVAGLGVGSMGLSASTDIFYVNAIAGLVMAVYAMTLKRTPPPAAGARFSIGDLVGVKAFVLFRERSFTVLMVCALMTSISLGVYNSFVSPYLAVLGISNVAGVLAVGQASEAIFVVTIPFALARLGMKWALFAGMVMWGVRFTLFIAASHGGIAFAIGGVALHGICNDYFIVIAAMYLARVAPQDLAAQAQGWLILMVSGFGQAIGSALSGQIYALSVAPNQAVGAAAWTPLWFVPIGLAVVTAIVWTLFFRPVSSTATAE</sequence>
<evidence type="ECO:0000256" key="3">
    <source>
        <dbReference type="ARBA" id="ARBA00022475"/>
    </source>
</evidence>
<comment type="subcellular location">
    <subcellularLocation>
        <location evidence="1">Cell membrane</location>
        <topology evidence="1">Multi-pass membrane protein</topology>
    </subcellularLocation>
</comment>
<evidence type="ECO:0000256" key="7">
    <source>
        <dbReference type="SAM" id="Phobius"/>
    </source>
</evidence>
<keyword evidence="5 7" id="KW-1133">Transmembrane helix</keyword>
<keyword evidence="9" id="KW-1185">Reference proteome</keyword>
<dbReference type="InterPro" id="IPR036259">
    <property type="entry name" value="MFS_trans_sf"/>
</dbReference>
<feature type="transmembrane region" description="Helical" evidence="7">
    <location>
        <begin position="55"/>
        <end position="75"/>
    </location>
</feature>
<gene>
    <name evidence="8" type="ORF">SAMN06295987_10990</name>
</gene>
<evidence type="ECO:0000313" key="8">
    <source>
        <dbReference type="EMBL" id="SLK09124.1"/>
    </source>
</evidence>
<feature type="transmembrane region" description="Helical" evidence="7">
    <location>
        <begin position="226"/>
        <end position="247"/>
    </location>
</feature>
<feature type="transmembrane region" description="Helical" evidence="7">
    <location>
        <begin position="87"/>
        <end position="107"/>
    </location>
</feature>
<evidence type="ECO:0000313" key="9">
    <source>
        <dbReference type="Proteomes" id="UP000190989"/>
    </source>
</evidence>
<feature type="transmembrane region" description="Helical" evidence="7">
    <location>
        <begin position="288"/>
        <end position="306"/>
    </location>
</feature>
<feature type="transmembrane region" description="Helical" evidence="7">
    <location>
        <begin position="259"/>
        <end position="281"/>
    </location>
</feature>
<dbReference type="PANTHER" id="PTHR23522">
    <property type="entry name" value="BLL5896 PROTEIN"/>
    <property type="match status" value="1"/>
</dbReference>
<proteinExistence type="predicted"/>
<feature type="transmembrane region" description="Helical" evidence="7">
    <location>
        <begin position="392"/>
        <end position="410"/>
    </location>
</feature>
<evidence type="ECO:0000256" key="1">
    <source>
        <dbReference type="ARBA" id="ARBA00004651"/>
    </source>
</evidence>
<name>A0A1U6IMB5_9SPHN</name>
<dbReference type="STRING" id="428990.SAMN06295987_10990"/>
<keyword evidence="3" id="KW-1003">Cell membrane</keyword>
<dbReference type="GO" id="GO:0015213">
    <property type="term" value="F:uridine transmembrane transporter activity"/>
    <property type="evidence" value="ECO:0007669"/>
    <property type="project" value="TreeGrafter"/>
</dbReference>
<reference evidence="9" key="1">
    <citation type="submission" date="2017-02" db="EMBL/GenBank/DDBJ databases">
        <authorList>
            <person name="Varghese N."/>
            <person name="Submissions S."/>
        </authorList>
    </citation>
    <scope>NUCLEOTIDE SEQUENCE [LARGE SCALE GENOMIC DNA]</scope>
    <source>
        <strain evidence="9">SM117</strain>
    </source>
</reference>
<dbReference type="Pfam" id="PF03825">
    <property type="entry name" value="Nuc_H_symport"/>
    <property type="match status" value="1"/>
</dbReference>
<dbReference type="Proteomes" id="UP000190989">
    <property type="component" value="Unassembled WGS sequence"/>
</dbReference>
<dbReference type="GO" id="GO:0005886">
    <property type="term" value="C:plasma membrane"/>
    <property type="evidence" value="ECO:0007669"/>
    <property type="project" value="UniProtKB-SubCell"/>
</dbReference>
<feature type="transmembrane region" description="Helical" evidence="7">
    <location>
        <begin position="119"/>
        <end position="141"/>
    </location>
</feature>
<evidence type="ECO:0000256" key="6">
    <source>
        <dbReference type="ARBA" id="ARBA00023136"/>
    </source>
</evidence>
<dbReference type="SUPFAM" id="SSF103473">
    <property type="entry name" value="MFS general substrate transporter"/>
    <property type="match status" value="1"/>
</dbReference>
<dbReference type="PANTHER" id="PTHR23522:SF4">
    <property type="entry name" value="NUCLEOSIDE PERMEASE NUPG-RELATED"/>
    <property type="match status" value="1"/>
</dbReference>
<keyword evidence="6 7" id="KW-0472">Membrane</keyword>